<evidence type="ECO:0008006" key="3">
    <source>
        <dbReference type="Google" id="ProtNLM"/>
    </source>
</evidence>
<dbReference type="EMBL" id="KL142369">
    <property type="protein sequence ID" value="KDR82968.1"/>
    <property type="molecule type" value="Genomic_DNA"/>
</dbReference>
<gene>
    <name evidence="1" type="ORF">GALMADRAFT_238677</name>
</gene>
<evidence type="ECO:0000313" key="1">
    <source>
        <dbReference type="EMBL" id="KDR82968.1"/>
    </source>
</evidence>
<dbReference type="Proteomes" id="UP000027222">
    <property type="component" value="Unassembled WGS sequence"/>
</dbReference>
<proteinExistence type="predicted"/>
<keyword evidence="2" id="KW-1185">Reference proteome</keyword>
<organism evidence="1 2">
    <name type="scientific">Galerina marginata (strain CBS 339.88)</name>
    <dbReference type="NCBI Taxonomy" id="685588"/>
    <lineage>
        <taxon>Eukaryota</taxon>
        <taxon>Fungi</taxon>
        <taxon>Dikarya</taxon>
        <taxon>Basidiomycota</taxon>
        <taxon>Agaricomycotina</taxon>
        <taxon>Agaricomycetes</taxon>
        <taxon>Agaricomycetidae</taxon>
        <taxon>Agaricales</taxon>
        <taxon>Agaricineae</taxon>
        <taxon>Strophariaceae</taxon>
        <taxon>Galerina</taxon>
    </lineage>
</organism>
<reference evidence="2" key="1">
    <citation type="journal article" date="2014" name="Proc. Natl. Acad. Sci. U.S.A.">
        <title>Extensive sampling of basidiomycete genomes demonstrates inadequacy of the white-rot/brown-rot paradigm for wood decay fungi.</title>
        <authorList>
            <person name="Riley R."/>
            <person name="Salamov A.A."/>
            <person name="Brown D.W."/>
            <person name="Nagy L.G."/>
            <person name="Floudas D."/>
            <person name="Held B.W."/>
            <person name="Levasseur A."/>
            <person name="Lombard V."/>
            <person name="Morin E."/>
            <person name="Otillar R."/>
            <person name="Lindquist E.A."/>
            <person name="Sun H."/>
            <person name="LaButti K.M."/>
            <person name="Schmutz J."/>
            <person name="Jabbour D."/>
            <person name="Luo H."/>
            <person name="Baker S.E."/>
            <person name="Pisabarro A.G."/>
            <person name="Walton J.D."/>
            <person name="Blanchette R.A."/>
            <person name="Henrissat B."/>
            <person name="Martin F."/>
            <person name="Cullen D."/>
            <person name="Hibbett D.S."/>
            <person name="Grigoriev I.V."/>
        </authorList>
    </citation>
    <scope>NUCLEOTIDE SEQUENCE [LARGE SCALE GENOMIC DNA]</scope>
    <source>
        <strain evidence="2">CBS 339.88</strain>
    </source>
</reference>
<sequence length="454" mass="51554">MAFHIPQEVVDLCVDHLASDMKDNLDLKCDVRQALLFCSQVSRSISHRARQHLFQRIRLTSRRKGLQALKLHDIMNENPQFRSYIRSVEINVNVDDGADKAATTASRLPEILNMLTDTNSRRKGVHAFRIHATTNCLPWSKLSNEFLSALLKLIHGNTTQPESNDSKMLKSLHISGFREVPVAVITNCISSLRDLDIQFLSFVEAPPAIRLTRPRTRAAKANQPLDLLPPASPSFRLNKYHFTGLLRGNINELSTHLLQSGAFSCLKDLEIFPFESSDTKFVCDVVELAKTTLESLKLHMTPAMAPLLGVPAIDLCQLPLLRIVKIVAFILGRIPSRYPTFSLFDLETKTTTSSLEVFELILGVTTDERTELAIYSSDHRWDRLDQYLTSSRFPKLRQVDLKIQIMIFAQLTDIRKTAVKKKIDEEFRTNLPLLYSSDTITLNIGINIVKDWNY</sequence>
<name>A0A067TVH2_GALM3</name>
<accession>A0A067TVH2</accession>
<protein>
    <recommendedName>
        <fullName evidence="3">F-box domain-containing protein</fullName>
    </recommendedName>
</protein>
<dbReference type="HOGENOM" id="CLU_602760_0_0_1"/>
<dbReference type="AlphaFoldDB" id="A0A067TVH2"/>
<dbReference type="OrthoDB" id="2844673at2759"/>
<evidence type="ECO:0000313" key="2">
    <source>
        <dbReference type="Proteomes" id="UP000027222"/>
    </source>
</evidence>